<evidence type="ECO:0000256" key="1">
    <source>
        <dbReference type="SAM" id="MobiDB-lite"/>
    </source>
</evidence>
<sequence>MYGLPNKALITEAYGQWRGRGKSSWNAWEDIPYNRKIRLRIVHSTTRKEETIVIEKSPLVLLRKSLPHSTGTIDMTVRDDKHWQAHLQKHAHARIDVRMRMAELLKGIGVHAQGIKHQERIFNRRLQVHTEATEQQWRIPPPQAQQVEPPRRVSLVADSCPNPALYPVENGQVASIDEDFSSFALLLFRDAFQHLCFQDWLVCARPYPGFCLWRPTPSDKTDRDGSTQRGTPPPAQQAEHGEHGGENVSSTGHYSTPRKEPAYRSQERKMNDRKRLDRETKLPSFQSGSSVDAEGQTVRNKKDDCDQRIPRPATHKRKQDAPNRLEELVGWLDVFDRNIISGREVLKSHNGKCDLGVSFYARLGAFIRKNHGLQRLMFAVLGDEGGGREDDSWFWDRDADAEPEADDPKEDAFYGRHAGRERAWEAARLGRNGSYGISDGADLEPPEEVDGVLFEPTLLRL</sequence>
<gene>
    <name evidence="2" type="ORF">AYO20_11401</name>
</gene>
<keyword evidence="3" id="KW-1185">Reference proteome</keyword>
<dbReference type="AlphaFoldDB" id="A0A178BX70"/>
<protein>
    <submittedName>
        <fullName evidence="2">Uncharacterized protein</fullName>
    </submittedName>
</protein>
<dbReference type="EMBL" id="LVCJ01000152">
    <property type="protein sequence ID" value="OAL21283.1"/>
    <property type="molecule type" value="Genomic_DNA"/>
</dbReference>
<organism evidence="2 3">
    <name type="scientific">Fonsecaea nubica</name>
    <dbReference type="NCBI Taxonomy" id="856822"/>
    <lineage>
        <taxon>Eukaryota</taxon>
        <taxon>Fungi</taxon>
        <taxon>Dikarya</taxon>
        <taxon>Ascomycota</taxon>
        <taxon>Pezizomycotina</taxon>
        <taxon>Eurotiomycetes</taxon>
        <taxon>Chaetothyriomycetidae</taxon>
        <taxon>Chaetothyriales</taxon>
        <taxon>Herpotrichiellaceae</taxon>
        <taxon>Fonsecaea</taxon>
    </lineage>
</organism>
<evidence type="ECO:0000313" key="2">
    <source>
        <dbReference type="EMBL" id="OAL21283.1"/>
    </source>
</evidence>
<name>A0A178BX70_9EURO</name>
<dbReference type="GeneID" id="34594783"/>
<comment type="caution">
    <text evidence="2">The sequence shown here is derived from an EMBL/GenBank/DDBJ whole genome shotgun (WGS) entry which is preliminary data.</text>
</comment>
<feature type="region of interest" description="Disordered" evidence="1">
    <location>
        <begin position="214"/>
        <end position="321"/>
    </location>
</feature>
<feature type="compositionally biased region" description="Basic and acidic residues" evidence="1">
    <location>
        <begin position="217"/>
        <end position="226"/>
    </location>
</feature>
<reference evidence="2 3" key="1">
    <citation type="submission" date="2016-03" db="EMBL/GenBank/DDBJ databases">
        <title>The draft genome sequence of Fonsecaea nubica causative agent of cutaneous subcutaneous infection in human host.</title>
        <authorList>
            <person name="Costa F."/>
            <person name="Sybren D.H."/>
            <person name="Raittz R.T."/>
            <person name="Weiss V.A."/>
            <person name="Leao A.C."/>
            <person name="Gomes R."/>
            <person name="De Souza E.M."/>
            <person name="Pedrosa F.O."/>
            <person name="Steffens M.B."/>
            <person name="Bombassaro A."/>
            <person name="Tadra-Sfeir M.Z."/>
            <person name="Moreno L.F."/>
            <person name="Najafzadeh M.J."/>
            <person name="Felipe M.S."/>
            <person name="Teixeira M."/>
            <person name="Sun J."/>
            <person name="Xi L."/>
            <person name="Castro M.A."/>
            <person name="Vicente V.A."/>
        </authorList>
    </citation>
    <scope>NUCLEOTIDE SEQUENCE [LARGE SCALE GENOMIC DNA]</scope>
    <source>
        <strain evidence="2 3">CBS 269.64</strain>
    </source>
</reference>
<evidence type="ECO:0000313" key="3">
    <source>
        <dbReference type="Proteomes" id="UP000185904"/>
    </source>
</evidence>
<dbReference type="RefSeq" id="XP_022494374.1">
    <property type="nucleotide sequence ID" value="XM_022649651.1"/>
</dbReference>
<dbReference type="Proteomes" id="UP000185904">
    <property type="component" value="Unassembled WGS sequence"/>
</dbReference>
<feature type="compositionally biased region" description="Basic and acidic residues" evidence="1">
    <location>
        <begin position="300"/>
        <end position="309"/>
    </location>
</feature>
<feature type="compositionally biased region" description="Basic and acidic residues" evidence="1">
    <location>
        <begin position="257"/>
        <end position="281"/>
    </location>
</feature>
<accession>A0A178BX70</accession>
<proteinExistence type="predicted"/>